<feature type="compositionally biased region" description="Low complexity" evidence="1">
    <location>
        <begin position="8"/>
        <end position="52"/>
    </location>
</feature>
<feature type="transmembrane region" description="Helical" evidence="2">
    <location>
        <begin position="268"/>
        <end position="290"/>
    </location>
</feature>
<keyword evidence="2" id="KW-0472">Membrane</keyword>
<keyword evidence="2" id="KW-0812">Transmembrane</keyword>
<feature type="region of interest" description="Disordered" evidence="1">
    <location>
        <begin position="116"/>
        <end position="161"/>
    </location>
</feature>
<protein>
    <submittedName>
        <fullName evidence="3">Uncharacterized protein</fullName>
    </submittedName>
</protein>
<dbReference type="AlphaFoldDB" id="A0A1F5EBE9"/>
<evidence type="ECO:0000256" key="1">
    <source>
        <dbReference type="SAM" id="MobiDB-lite"/>
    </source>
</evidence>
<dbReference type="STRING" id="1797471.A3A71_01655"/>
<keyword evidence="2" id="KW-1133">Transmembrane helix</keyword>
<proteinExistence type="predicted"/>
<feature type="transmembrane region" description="Helical" evidence="2">
    <location>
        <begin position="208"/>
        <end position="226"/>
    </location>
</feature>
<feature type="compositionally biased region" description="Polar residues" evidence="1">
    <location>
        <begin position="117"/>
        <end position="143"/>
    </location>
</feature>
<sequence length="306" mass="31587">MTEEPKTDTTATDPTKTTSDPVVPPDQDSPMVVPVNQPSVADVSSSLVSAPLEVPTDKPPTEPKTENSGETPILVSESDVKVAATPSSVGAEQHLAEEVETLSGEIQSLQAKIDRLTSGTSVSTEKQPSTSNDVLASQPTTSPIIPVVNKPAETSGPKSKSSGAINDIYAKVSAREKEASDKADDLAASSSGAEDVSGAGSLGTIGEALIVFGLIVFLLMLATPLLKSMIPESVLPAVKSIGWPAASGAFLIGLILMLFTKGKKTTKILAGVLVILSAILFLGTGSYSTYLGPLAGMLDSVFSFYR</sequence>
<dbReference type="EMBL" id="MEZX01000002">
    <property type="protein sequence ID" value="OGD64738.1"/>
    <property type="molecule type" value="Genomic_DNA"/>
</dbReference>
<organism evidence="3 4">
    <name type="scientific">Candidatus Berkelbacteria bacterium RIFCSPLOWO2_01_FULL_50_28</name>
    <dbReference type="NCBI Taxonomy" id="1797471"/>
    <lineage>
        <taxon>Bacteria</taxon>
        <taxon>Candidatus Berkelbacteria</taxon>
    </lineage>
</organism>
<evidence type="ECO:0000256" key="2">
    <source>
        <dbReference type="SAM" id="Phobius"/>
    </source>
</evidence>
<feature type="compositionally biased region" description="Basic and acidic residues" evidence="1">
    <location>
        <begin position="55"/>
        <end position="67"/>
    </location>
</feature>
<gene>
    <name evidence="3" type="ORF">A3A71_01655</name>
</gene>
<feature type="transmembrane region" description="Helical" evidence="2">
    <location>
        <begin position="241"/>
        <end position="259"/>
    </location>
</feature>
<feature type="region of interest" description="Disordered" evidence="1">
    <location>
        <begin position="1"/>
        <end position="77"/>
    </location>
</feature>
<comment type="caution">
    <text evidence="3">The sequence shown here is derived from an EMBL/GenBank/DDBJ whole genome shotgun (WGS) entry which is preliminary data.</text>
</comment>
<dbReference type="Proteomes" id="UP000177481">
    <property type="component" value="Unassembled WGS sequence"/>
</dbReference>
<evidence type="ECO:0000313" key="4">
    <source>
        <dbReference type="Proteomes" id="UP000177481"/>
    </source>
</evidence>
<reference evidence="3 4" key="1">
    <citation type="journal article" date="2016" name="Nat. Commun.">
        <title>Thousands of microbial genomes shed light on interconnected biogeochemical processes in an aquifer system.</title>
        <authorList>
            <person name="Anantharaman K."/>
            <person name="Brown C.T."/>
            <person name="Hug L.A."/>
            <person name="Sharon I."/>
            <person name="Castelle C.J."/>
            <person name="Probst A.J."/>
            <person name="Thomas B.C."/>
            <person name="Singh A."/>
            <person name="Wilkins M.J."/>
            <person name="Karaoz U."/>
            <person name="Brodie E.L."/>
            <person name="Williams K.H."/>
            <person name="Hubbard S.S."/>
            <person name="Banfield J.F."/>
        </authorList>
    </citation>
    <scope>NUCLEOTIDE SEQUENCE [LARGE SCALE GENOMIC DNA]</scope>
</reference>
<evidence type="ECO:0000313" key="3">
    <source>
        <dbReference type="EMBL" id="OGD64738.1"/>
    </source>
</evidence>
<accession>A0A1F5EBE9</accession>
<name>A0A1F5EBE9_9BACT</name>